<gene>
    <name evidence="1" type="ORF">Ctob_001962</name>
</gene>
<sequence length="162" mass="17815">MTGLRELWPKPIAGAQESSYPLHTLKGAALMHELPEQESKGIDICAVLQPDERAAQAEADAAAAMAVATIAAHERVAGRLLHLFGRQIPQCARHRIRASMTRVVQAEARQTKIGEFAHRVVRVEQCIIRLDIVVQDAVRVKEAQPARQLQGEAHLLVVQGWA</sequence>
<evidence type="ECO:0000313" key="1">
    <source>
        <dbReference type="EMBL" id="KOO21488.1"/>
    </source>
</evidence>
<protein>
    <submittedName>
        <fullName evidence="1">Uncharacterized protein</fullName>
    </submittedName>
</protein>
<dbReference type="Proteomes" id="UP000037460">
    <property type="component" value="Unassembled WGS sequence"/>
</dbReference>
<name>A0A0M0J5M0_9EUKA</name>
<evidence type="ECO:0000313" key="2">
    <source>
        <dbReference type="Proteomes" id="UP000037460"/>
    </source>
</evidence>
<comment type="caution">
    <text evidence="1">The sequence shown here is derived from an EMBL/GenBank/DDBJ whole genome shotgun (WGS) entry which is preliminary data.</text>
</comment>
<organism evidence="1 2">
    <name type="scientific">Chrysochromulina tobinii</name>
    <dbReference type="NCBI Taxonomy" id="1460289"/>
    <lineage>
        <taxon>Eukaryota</taxon>
        <taxon>Haptista</taxon>
        <taxon>Haptophyta</taxon>
        <taxon>Prymnesiophyceae</taxon>
        <taxon>Prymnesiales</taxon>
        <taxon>Chrysochromulinaceae</taxon>
        <taxon>Chrysochromulina</taxon>
    </lineage>
</organism>
<dbReference type="EMBL" id="JWZX01003359">
    <property type="protein sequence ID" value="KOO21488.1"/>
    <property type="molecule type" value="Genomic_DNA"/>
</dbReference>
<keyword evidence="2" id="KW-1185">Reference proteome</keyword>
<dbReference type="AlphaFoldDB" id="A0A0M0J5M0"/>
<reference evidence="2" key="1">
    <citation type="journal article" date="2015" name="PLoS Genet.">
        <title>Genome Sequence and Transcriptome Analyses of Chrysochromulina tobin: Metabolic Tools for Enhanced Algal Fitness in the Prominent Order Prymnesiales (Haptophyceae).</title>
        <authorList>
            <person name="Hovde B.T."/>
            <person name="Deodato C.R."/>
            <person name="Hunsperger H.M."/>
            <person name="Ryken S.A."/>
            <person name="Yost W."/>
            <person name="Jha R.K."/>
            <person name="Patterson J."/>
            <person name="Monnat R.J. Jr."/>
            <person name="Barlow S.B."/>
            <person name="Starkenburg S.R."/>
            <person name="Cattolico R.A."/>
        </authorList>
    </citation>
    <scope>NUCLEOTIDE SEQUENCE</scope>
    <source>
        <strain evidence="2">CCMP291</strain>
    </source>
</reference>
<proteinExistence type="predicted"/>
<accession>A0A0M0J5M0</accession>